<dbReference type="InterPro" id="IPR036388">
    <property type="entry name" value="WH-like_DNA-bd_sf"/>
</dbReference>
<evidence type="ECO:0000256" key="1">
    <source>
        <dbReference type="ARBA" id="ARBA00022679"/>
    </source>
</evidence>
<gene>
    <name evidence="7" type="ORF">D5H78_12875</name>
</gene>
<dbReference type="Gene3D" id="3.30.450.40">
    <property type="match status" value="1"/>
</dbReference>
<accession>A0A3A3YVD8</accession>
<dbReference type="PROSITE" id="PS50921">
    <property type="entry name" value="ANTAR"/>
    <property type="match status" value="1"/>
</dbReference>
<dbReference type="InterPro" id="IPR011006">
    <property type="entry name" value="CheY-like_superfamily"/>
</dbReference>
<dbReference type="SUPFAM" id="SSF52172">
    <property type="entry name" value="CheY-like"/>
    <property type="match status" value="1"/>
</dbReference>
<keyword evidence="2" id="KW-0418">Kinase</keyword>
<dbReference type="GO" id="GO:0003723">
    <property type="term" value="F:RNA binding"/>
    <property type="evidence" value="ECO:0007669"/>
    <property type="project" value="InterPro"/>
</dbReference>
<dbReference type="InterPro" id="IPR003018">
    <property type="entry name" value="GAF"/>
</dbReference>
<reference evidence="7 8" key="1">
    <citation type="submission" date="2018-09" db="EMBL/GenBank/DDBJ databases">
        <title>YIM 75000 draft genome.</title>
        <authorList>
            <person name="Tang S."/>
            <person name="Feng Y."/>
        </authorList>
    </citation>
    <scope>NUCLEOTIDE SEQUENCE [LARGE SCALE GENOMIC DNA]</scope>
    <source>
        <strain evidence="7 8">YIM 75000</strain>
    </source>
</reference>
<dbReference type="SMART" id="SM01012">
    <property type="entry name" value="ANTAR"/>
    <property type="match status" value="1"/>
</dbReference>
<sequence>MRRSCAAPGACSRRAISLAPGGGGRRTGARAPFVLRPGRVEGLTRLEQTGDPRPSEEVPSSRARTPAPPPGPPDPLASCRRRPVSAPRPGGLGGEALVDLVQLLAEPEVDPTRSLERGVALAVRHLVPDGWASVTEVTGPRSAPSTPAASGDVALRADLLQYDLGEGPCLAAARDEPEVGVDDLPSEARYPRWAPRAAAELGIASSLSLRLRAGERVVGALNLYAPRPRSFDDGRAAAARAFAAHLAVALRWARTNEQLHRALETRGLIGQAQGLLMERFGIDAGRAFDVLNRVSQDSNTRLVDVALRLVETRRTPGA</sequence>
<dbReference type="Gene3D" id="1.10.10.10">
    <property type="entry name" value="Winged helix-like DNA-binding domain superfamily/Winged helix DNA-binding domain"/>
    <property type="match status" value="1"/>
</dbReference>
<evidence type="ECO:0000256" key="5">
    <source>
        <dbReference type="SAM" id="MobiDB-lite"/>
    </source>
</evidence>
<dbReference type="Pfam" id="PF03861">
    <property type="entry name" value="ANTAR"/>
    <property type="match status" value="1"/>
</dbReference>
<evidence type="ECO:0000256" key="3">
    <source>
        <dbReference type="ARBA" id="ARBA00023015"/>
    </source>
</evidence>
<comment type="caution">
    <text evidence="7">The sequence shown here is derived from an EMBL/GenBank/DDBJ whole genome shotgun (WGS) entry which is preliminary data.</text>
</comment>
<evidence type="ECO:0000313" key="8">
    <source>
        <dbReference type="Proteomes" id="UP000265614"/>
    </source>
</evidence>
<dbReference type="SUPFAM" id="SSF55781">
    <property type="entry name" value="GAF domain-like"/>
    <property type="match status" value="1"/>
</dbReference>
<evidence type="ECO:0000256" key="2">
    <source>
        <dbReference type="ARBA" id="ARBA00022777"/>
    </source>
</evidence>
<feature type="compositionally biased region" description="Basic and acidic residues" evidence="5">
    <location>
        <begin position="38"/>
        <end position="56"/>
    </location>
</feature>
<keyword evidence="1" id="KW-0808">Transferase</keyword>
<evidence type="ECO:0000256" key="4">
    <source>
        <dbReference type="ARBA" id="ARBA00023163"/>
    </source>
</evidence>
<dbReference type="SMART" id="SM00065">
    <property type="entry name" value="GAF"/>
    <property type="match status" value="1"/>
</dbReference>
<evidence type="ECO:0000313" key="7">
    <source>
        <dbReference type="EMBL" id="RJK94729.1"/>
    </source>
</evidence>
<feature type="region of interest" description="Disordered" evidence="5">
    <location>
        <begin position="1"/>
        <end position="91"/>
    </location>
</feature>
<dbReference type="InterPro" id="IPR029016">
    <property type="entry name" value="GAF-like_dom_sf"/>
</dbReference>
<feature type="domain" description="ANTAR" evidence="6">
    <location>
        <begin position="249"/>
        <end position="310"/>
    </location>
</feature>
<dbReference type="GO" id="GO:0016301">
    <property type="term" value="F:kinase activity"/>
    <property type="evidence" value="ECO:0007669"/>
    <property type="project" value="UniProtKB-KW"/>
</dbReference>
<organism evidence="7 8">
    <name type="scientific">Vallicoccus soli</name>
    <dbReference type="NCBI Taxonomy" id="2339232"/>
    <lineage>
        <taxon>Bacteria</taxon>
        <taxon>Bacillati</taxon>
        <taxon>Actinomycetota</taxon>
        <taxon>Actinomycetes</taxon>
        <taxon>Motilibacterales</taxon>
        <taxon>Vallicoccaceae</taxon>
        <taxon>Vallicoccus</taxon>
    </lineage>
</organism>
<dbReference type="AlphaFoldDB" id="A0A3A3YVD8"/>
<dbReference type="Pfam" id="PF13185">
    <property type="entry name" value="GAF_2"/>
    <property type="match status" value="1"/>
</dbReference>
<keyword evidence="3" id="KW-0805">Transcription regulation</keyword>
<protein>
    <submittedName>
        <fullName evidence="7">ANTAR domain-containing protein</fullName>
    </submittedName>
</protein>
<proteinExistence type="predicted"/>
<dbReference type="EMBL" id="QZEZ01000006">
    <property type="protein sequence ID" value="RJK94729.1"/>
    <property type="molecule type" value="Genomic_DNA"/>
</dbReference>
<dbReference type="InterPro" id="IPR005561">
    <property type="entry name" value="ANTAR"/>
</dbReference>
<keyword evidence="4" id="KW-0804">Transcription</keyword>
<dbReference type="Proteomes" id="UP000265614">
    <property type="component" value="Unassembled WGS sequence"/>
</dbReference>
<evidence type="ECO:0000259" key="6">
    <source>
        <dbReference type="PROSITE" id="PS50921"/>
    </source>
</evidence>
<name>A0A3A3YVD8_9ACTN</name>
<feature type="compositionally biased region" description="Pro residues" evidence="5">
    <location>
        <begin position="66"/>
        <end position="75"/>
    </location>
</feature>
<keyword evidence="8" id="KW-1185">Reference proteome</keyword>